<organism evidence="2 3">
    <name type="scientific">Aquibacillus rhizosphaerae</name>
    <dbReference type="NCBI Taxonomy" id="3051431"/>
    <lineage>
        <taxon>Bacteria</taxon>
        <taxon>Bacillati</taxon>
        <taxon>Bacillota</taxon>
        <taxon>Bacilli</taxon>
        <taxon>Bacillales</taxon>
        <taxon>Bacillaceae</taxon>
        <taxon>Aquibacillus</taxon>
    </lineage>
</organism>
<gene>
    <name evidence="2" type="ORF">QQS35_17925</name>
</gene>
<dbReference type="Proteomes" id="UP001235343">
    <property type="component" value="Unassembled WGS sequence"/>
</dbReference>
<feature type="transmembrane region" description="Helical" evidence="1">
    <location>
        <begin position="102"/>
        <end position="122"/>
    </location>
</feature>
<name>A0ABT7LCK4_9BACI</name>
<evidence type="ECO:0000256" key="1">
    <source>
        <dbReference type="SAM" id="Phobius"/>
    </source>
</evidence>
<feature type="transmembrane region" description="Helical" evidence="1">
    <location>
        <begin position="128"/>
        <end position="146"/>
    </location>
</feature>
<protein>
    <submittedName>
        <fullName evidence="2">Uncharacterized protein</fullName>
    </submittedName>
</protein>
<keyword evidence="1" id="KW-0472">Membrane</keyword>
<evidence type="ECO:0000313" key="3">
    <source>
        <dbReference type="Proteomes" id="UP001235343"/>
    </source>
</evidence>
<accession>A0ABT7LCK4</accession>
<keyword evidence="1" id="KW-0812">Transmembrane</keyword>
<feature type="transmembrane region" description="Helical" evidence="1">
    <location>
        <begin position="70"/>
        <end position="90"/>
    </location>
</feature>
<dbReference type="RefSeq" id="WP_285933600.1">
    <property type="nucleotide sequence ID" value="NZ_JASTZU010000058.1"/>
</dbReference>
<comment type="caution">
    <text evidence="2">The sequence shown here is derived from an EMBL/GenBank/DDBJ whole genome shotgun (WGS) entry which is preliminary data.</text>
</comment>
<feature type="transmembrane region" description="Helical" evidence="1">
    <location>
        <begin position="37"/>
        <end position="58"/>
    </location>
</feature>
<evidence type="ECO:0000313" key="2">
    <source>
        <dbReference type="EMBL" id="MDL4842320.1"/>
    </source>
</evidence>
<reference evidence="2 3" key="1">
    <citation type="submission" date="2023-06" db="EMBL/GenBank/DDBJ databases">
        <title>Aquibacillus rhizosphaerae LR5S19.</title>
        <authorList>
            <person name="Sun J.-Q."/>
        </authorList>
    </citation>
    <scope>NUCLEOTIDE SEQUENCE [LARGE SCALE GENOMIC DNA]</scope>
    <source>
        <strain evidence="2 3">LR5S19</strain>
    </source>
</reference>
<keyword evidence="1" id="KW-1133">Transmembrane helix</keyword>
<feature type="transmembrane region" description="Helical" evidence="1">
    <location>
        <begin position="6"/>
        <end position="25"/>
    </location>
</feature>
<keyword evidence="3" id="KW-1185">Reference proteome</keyword>
<sequence>MGFSLIGTLIGILVLMPSILFFIKYPPRNVPVDAPSVGFFYISLEKIGQILCLTVLVSSKESFQDVQVNIWVLLLVLSLIVYYCLWIRYINNGHDYSWLWKPFLFIPIPLAVFPIATFGFTAIWIQSYWLGGAVVILAIGHLTVSWKNSNYA</sequence>
<dbReference type="EMBL" id="JASTZU010000058">
    <property type="protein sequence ID" value="MDL4842320.1"/>
    <property type="molecule type" value="Genomic_DNA"/>
</dbReference>
<proteinExistence type="predicted"/>